<evidence type="ECO:0000256" key="3">
    <source>
        <dbReference type="ARBA" id="ARBA00012483"/>
    </source>
</evidence>
<keyword evidence="8" id="KW-0863">Zinc-finger</keyword>
<keyword evidence="4" id="KW-0808">Transferase</keyword>
<evidence type="ECO:0000256" key="5">
    <source>
        <dbReference type="ARBA" id="ARBA00022763"/>
    </source>
</evidence>
<evidence type="ECO:0000256" key="6">
    <source>
        <dbReference type="ARBA" id="ARBA00022786"/>
    </source>
</evidence>
<dbReference type="STRING" id="4781.A0A0P1AQ46"/>
<dbReference type="GO" id="GO:0005634">
    <property type="term" value="C:nucleus"/>
    <property type="evidence" value="ECO:0007669"/>
    <property type="project" value="UniProtKB-SubCell"/>
</dbReference>
<protein>
    <recommendedName>
        <fullName evidence="3">RING-type E3 ubiquitin transferase</fullName>
        <ecNumber evidence="3">2.3.2.27</ecNumber>
    </recommendedName>
</protein>
<dbReference type="InterPro" id="IPR001841">
    <property type="entry name" value="Znf_RING"/>
</dbReference>
<dbReference type="Gene3D" id="3.30.40.10">
    <property type="entry name" value="Zinc/RING finger domain, C3HC4 (zinc finger)"/>
    <property type="match status" value="1"/>
</dbReference>
<keyword evidence="7" id="KW-0539">Nucleus</keyword>
<comment type="catalytic activity">
    <reaction evidence="1">
        <text>S-ubiquitinyl-[E2 ubiquitin-conjugating enzyme]-L-cysteine + [acceptor protein]-L-lysine = [E2 ubiquitin-conjugating enzyme]-L-cysteine + N(6)-ubiquitinyl-[acceptor protein]-L-lysine.</text>
        <dbReference type="EC" id="2.3.2.27"/>
    </reaction>
</comment>
<evidence type="ECO:0000256" key="2">
    <source>
        <dbReference type="ARBA" id="ARBA00004123"/>
    </source>
</evidence>
<comment type="subcellular location">
    <subcellularLocation>
        <location evidence="2">Nucleus</location>
    </subcellularLocation>
</comment>
<name>A0A0P1AQ46_PLAHL</name>
<dbReference type="InterPro" id="IPR013083">
    <property type="entry name" value="Znf_RING/FYVE/PHD"/>
</dbReference>
<dbReference type="GO" id="GO:0031491">
    <property type="term" value="F:nucleosome binding"/>
    <property type="evidence" value="ECO:0007669"/>
    <property type="project" value="TreeGrafter"/>
</dbReference>
<evidence type="ECO:0000256" key="4">
    <source>
        <dbReference type="ARBA" id="ARBA00022679"/>
    </source>
</evidence>
<keyword evidence="8" id="KW-0862">Zinc</keyword>
<dbReference type="GO" id="GO:0008270">
    <property type="term" value="F:zinc ion binding"/>
    <property type="evidence" value="ECO:0007669"/>
    <property type="project" value="UniProtKB-KW"/>
</dbReference>
<proteinExistence type="predicted"/>
<evidence type="ECO:0000313" key="10">
    <source>
        <dbReference type="EMBL" id="CEG43226.1"/>
    </source>
</evidence>
<dbReference type="GeneID" id="36408493"/>
<keyword evidence="8" id="KW-0479">Metal-binding</keyword>
<organism evidence="10 11">
    <name type="scientific">Plasmopara halstedii</name>
    <name type="common">Downy mildew of sunflower</name>
    <dbReference type="NCBI Taxonomy" id="4781"/>
    <lineage>
        <taxon>Eukaryota</taxon>
        <taxon>Sar</taxon>
        <taxon>Stramenopiles</taxon>
        <taxon>Oomycota</taxon>
        <taxon>Peronosporomycetes</taxon>
        <taxon>Peronosporales</taxon>
        <taxon>Peronosporaceae</taxon>
        <taxon>Plasmopara</taxon>
    </lineage>
</organism>
<evidence type="ECO:0000256" key="1">
    <source>
        <dbReference type="ARBA" id="ARBA00000900"/>
    </source>
</evidence>
<dbReference type="AlphaFoldDB" id="A0A0P1AQ46"/>
<dbReference type="EC" id="2.3.2.27" evidence="3"/>
<keyword evidence="11" id="KW-1185">Reference proteome</keyword>
<evidence type="ECO:0000259" key="9">
    <source>
        <dbReference type="PROSITE" id="PS50089"/>
    </source>
</evidence>
<evidence type="ECO:0000256" key="7">
    <source>
        <dbReference type="ARBA" id="ARBA00023242"/>
    </source>
</evidence>
<dbReference type="PROSITE" id="PS50089">
    <property type="entry name" value="ZF_RING_2"/>
    <property type="match status" value="1"/>
</dbReference>
<dbReference type="SUPFAM" id="SSF57850">
    <property type="entry name" value="RING/U-box"/>
    <property type="match status" value="1"/>
</dbReference>
<evidence type="ECO:0000313" key="11">
    <source>
        <dbReference type="Proteomes" id="UP000054928"/>
    </source>
</evidence>
<sequence>MALTRSAASTLPTALLVPPMNSVSIPIRFQCPLCLDVLRRPIQLPCCHRYLCMECFERGLELTSVNCGFCRRRVVGFARTKQYKVDEVMWAAIKDHCPFMSDIASDREPLVDFYDENAPPLHNSGEDTRTMSDESAGALSVYYEQQLRRHQSQVHEAEQRAFEQTIHFLQNDPEFTASLAASPLSPQSSSSSPPTEIFSNVCISCCERRKLATNRRELESDSTQCASNARYAAQRSSQRFSRLYVGIPRYIVVFVRRVSKSAISIQAKRDNFLFDSRYLYKSDCKDERVPKRDDEEPIITKHRRVTERAVLPTSDDAARRYVVQIGKIEPEQAFMINIASAGHCHVSFEALNCMHVPTMT</sequence>
<reference evidence="11" key="1">
    <citation type="submission" date="2014-09" db="EMBL/GenBank/DDBJ databases">
        <authorList>
            <person name="Sharma Rahul"/>
            <person name="Thines Marco"/>
        </authorList>
    </citation>
    <scope>NUCLEOTIDE SEQUENCE [LARGE SCALE GENOMIC DNA]</scope>
</reference>
<dbReference type="PANTHER" id="PTHR23328:SF0">
    <property type="entry name" value="RING-TYPE DOMAIN-CONTAINING PROTEIN"/>
    <property type="match status" value="1"/>
</dbReference>
<keyword evidence="5" id="KW-0227">DNA damage</keyword>
<dbReference type="GO" id="GO:0061630">
    <property type="term" value="F:ubiquitin protein ligase activity"/>
    <property type="evidence" value="ECO:0007669"/>
    <property type="project" value="UniProtKB-EC"/>
</dbReference>
<dbReference type="OrthoDB" id="426657at2759"/>
<evidence type="ECO:0000256" key="8">
    <source>
        <dbReference type="PROSITE-ProRule" id="PRU00175"/>
    </source>
</evidence>
<dbReference type="PANTHER" id="PTHR23328">
    <property type="entry name" value="RING-TYPE DOMAIN-CONTAINING PROTEIN"/>
    <property type="match status" value="1"/>
</dbReference>
<dbReference type="InterPro" id="IPR051657">
    <property type="entry name" value="RNF168/RNF169_E3_ubiq-ligase"/>
</dbReference>
<dbReference type="GO" id="GO:0035861">
    <property type="term" value="C:site of double-strand break"/>
    <property type="evidence" value="ECO:0007669"/>
    <property type="project" value="TreeGrafter"/>
</dbReference>
<dbReference type="GO" id="GO:0006302">
    <property type="term" value="P:double-strand break repair"/>
    <property type="evidence" value="ECO:0007669"/>
    <property type="project" value="TreeGrafter"/>
</dbReference>
<dbReference type="Proteomes" id="UP000054928">
    <property type="component" value="Unassembled WGS sequence"/>
</dbReference>
<dbReference type="RefSeq" id="XP_024579595.1">
    <property type="nucleotide sequence ID" value="XM_024729194.1"/>
</dbReference>
<feature type="domain" description="RING-type" evidence="9">
    <location>
        <begin position="31"/>
        <end position="71"/>
    </location>
</feature>
<keyword evidence="6" id="KW-0833">Ubl conjugation pathway</keyword>
<dbReference type="EMBL" id="CCYD01000653">
    <property type="protein sequence ID" value="CEG43226.1"/>
    <property type="molecule type" value="Genomic_DNA"/>
</dbReference>
<accession>A0A0P1AQ46</accession>